<evidence type="ECO:0000256" key="1">
    <source>
        <dbReference type="SAM" id="MobiDB-lite"/>
    </source>
</evidence>
<proteinExistence type="predicted"/>
<keyword evidence="3" id="KW-1185">Reference proteome</keyword>
<evidence type="ECO:0000313" key="2">
    <source>
        <dbReference type="EMBL" id="CRK93082.1"/>
    </source>
</evidence>
<name>A0A1J1HZW7_9DIPT</name>
<dbReference type="AlphaFoldDB" id="A0A1J1HZW7"/>
<reference evidence="2 3" key="1">
    <citation type="submission" date="2015-04" db="EMBL/GenBank/DDBJ databases">
        <authorList>
            <person name="Syromyatnikov M.Y."/>
            <person name="Popov V.N."/>
        </authorList>
    </citation>
    <scope>NUCLEOTIDE SEQUENCE [LARGE SCALE GENOMIC DNA]</scope>
</reference>
<protein>
    <submittedName>
        <fullName evidence="2">CLUMA_CG006553, isoform A</fullName>
    </submittedName>
</protein>
<gene>
    <name evidence="2" type="ORF">CLUMA_CG006553</name>
</gene>
<dbReference type="STRING" id="568069.A0A1J1HZW7"/>
<feature type="region of interest" description="Disordered" evidence="1">
    <location>
        <begin position="1"/>
        <end position="20"/>
    </location>
</feature>
<evidence type="ECO:0000313" key="3">
    <source>
        <dbReference type="Proteomes" id="UP000183832"/>
    </source>
</evidence>
<feature type="compositionally biased region" description="Polar residues" evidence="1">
    <location>
        <begin position="1"/>
        <end position="11"/>
    </location>
</feature>
<feature type="region of interest" description="Disordered" evidence="1">
    <location>
        <begin position="193"/>
        <end position="212"/>
    </location>
</feature>
<dbReference type="OrthoDB" id="7790323at2759"/>
<sequence>MEFKMETSQMPRRSGGRPHSEGWSLYGFQKVPGDKRKFLAKCNKCLAVLKNTSVIRMANHRKKCGVCTKVEASNETNETNLIKVIKIVSDEHEMETEQHFTNVAEEEVNHSVMEVINEDINRHRKNPLNIKAKPDLAAIDAALSSFIIGCNLTFDIIDSEHFKKFVATLNRNYKVPSGSQLKERVLAQLKSLDSREKSRRAHYYDSSSDEFE</sequence>
<accession>A0A1J1HZW7</accession>
<organism evidence="2 3">
    <name type="scientific">Clunio marinus</name>
    <dbReference type="NCBI Taxonomy" id="568069"/>
    <lineage>
        <taxon>Eukaryota</taxon>
        <taxon>Metazoa</taxon>
        <taxon>Ecdysozoa</taxon>
        <taxon>Arthropoda</taxon>
        <taxon>Hexapoda</taxon>
        <taxon>Insecta</taxon>
        <taxon>Pterygota</taxon>
        <taxon>Neoptera</taxon>
        <taxon>Endopterygota</taxon>
        <taxon>Diptera</taxon>
        <taxon>Nematocera</taxon>
        <taxon>Chironomoidea</taxon>
        <taxon>Chironomidae</taxon>
        <taxon>Clunio</taxon>
    </lineage>
</organism>
<dbReference type="EMBL" id="CVRI01000036">
    <property type="protein sequence ID" value="CRK93082.1"/>
    <property type="molecule type" value="Genomic_DNA"/>
</dbReference>
<dbReference type="Proteomes" id="UP000183832">
    <property type="component" value="Unassembled WGS sequence"/>
</dbReference>